<dbReference type="Gene3D" id="3.40.50.720">
    <property type="entry name" value="NAD(P)-binding Rossmann-like Domain"/>
    <property type="match status" value="1"/>
</dbReference>
<evidence type="ECO:0000313" key="3">
    <source>
        <dbReference type="EMBL" id="WIA12472.1"/>
    </source>
</evidence>
<dbReference type="InterPro" id="IPR045010">
    <property type="entry name" value="MDR_fam"/>
</dbReference>
<proteinExistence type="predicted"/>
<evidence type="ECO:0000313" key="4">
    <source>
        <dbReference type="Proteomes" id="UP001244341"/>
    </source>
</evidence>
<dbReference type="CDD" id="cd05288">
    <property type="entry name" value="PGDH"/>
    <property type="match status" value="1"/>
</dbReference>
<dbReference type="InterPro" id="IPR011032">
    <property type="entry name" value="GroES-like_sf"/>
</dbReference>
<keyword evidence="1" id="KW-0560">Oxidoreductase</keyword>
<dbReference type="InterPro" id="IPR013149">
    <property type="entry name" value="ADH-like_C"/>
</dbReference>
<dbReference type="SUPFAM" id="SSF51735">
    <property type="entry name" value="NAD(P)-binding Rossmann-fold domains"/>
    <property type="match status" value="1"/>
</dbReference>
<feature type="domain" description="Enoyl reductase (ER)" evidence="2">
    <location>
        <begin position="23"/>
        <end position="348"/>
    </location>
</feature>
<dbReference type="Pfam" id="PF00107">
    <property type="entry name" value="ADH_zinc_N"/>
    <property type="match status" value="1"/>
</dbReference>
<dbReference type="PANTHER" id="PTHR43205">
    <property type="entry name" value="PROSTAGLANDIN REDUCTASE"/>
    <property type="match status" value="1"/>
</dbReference>
<dbReference type="SUPFAM" id="SSF50129">
    <property type="entry name" value="GroES-like"/>
    <property type="match status" value="1"/>
</dbReference>
<name>A0ABY8TTN0_TETOB</name>
<protein>
    <recommendedName>
        <fullName evidence="2">Enoyl reductase (ER) domain-containing protein</fullName>
    </recommendedName>
</protein>
<dbReference type="Proteomes" id="UP001244341">
    <property type="component" value="Chromosome 3b"/>
</dbReference>
<sequence length="361" mass="39183">MAPIEVTSILFKEFVNDGKVPEDNFVVNKEQRIDPEADLKDGQIFLRLLYLSVDPYMRTRMRKMESYYLGSGFEPGKPLQGGCVAQVVASKAPGFAEGEVVSGMLPWSSHQIVEADAQKGLHKVEPSLLGKVPLSYFVGVLGMPGMTAWSGLKKIAEPIKEGEVALVSAAAGAVGLIVGQLLKHVYGCKVIGSAGSNDKVALLRELGFDAAFNYHTTPKEQALKEAAPDGIDIYWENVGGPVLETVIEMCRPHARIVACGMISQYDLPDEEKYGVKNLFHVVTKRIKMQGMVVADYYAELGKEFATTMGKYVTEGKVKAVEHVTEGIENAGKAWVEMMVGGNTGKAVVKVAAEDPFPVKKE</sequence>
<dbReference type="Pfam" id="PF16884">
    <property type="entry name" value="ADH_N_2"/>
    <property type="match status" value="1"/>
</dbReference>
<dbReference type="SMART" id="SM00829">
    <property type="entry name" value="PKS_ER"/>
    <property type="match status" value="1"/>
</dbReference>
<gene>
    <name evidence="3" type="ORF">OEZ85_012507</name>
</gene>
<reference evidence="3 4" key="1">
    <citation type="submission" date="2023-05" db="EMBL/GenBank/DDBJ databases">
        <title>A 100% complete, gapless, phased diploid assembly of the Scenedesmus obliquus UTEX 3031 genome.</title>
        <authorList>
            <person name="Biondi T.C."/>
            <person name="Hanschen E.R."/>
            <person name="Kwon T."/>
            <person name="Eng W."/>
            <person name="Kruse C.P.S."/>
            <person name="Koehler S.I."/>
            <person name="Kunde Y."/>
            <person name="Gleasner C.D."/>
            <person name="You Mak K.T."/>
            <person name="Polle J."/>
            <person name="Hovde B.T."/>
            <person name="Starkenburg S.R."/>
        </authorList>
    </citation>
    <scope>NUCLEOTIDE SEQUENCE [LARGE SCALE GENOMIC DNA]</scope>
    <source>
        <strain evidence="3 4">DOE0152z</strain>
    </source>
</reference>
<dbReference type="InterPro" id="IPR041694">
    <property type="entry name" value="ADH_N_2"/>
</dbReference>
<keyword evidence="4" id="KW-1185">Reference proteome</keyword>
<dbReference type="EMBL" id="CP126210">
    <property type="protein sequence ID" value="WIA12472.1"/>
    <property type="molecule type" value="Genomic_DNA"/>
</dbReference>
<accession>A0ABY8TTN0</accession>
<organism evidence="3 4">
    <name type="scientific">Tetradesmus obliquus</name>
    <name type="common">Green alga</name>
    <name type="synonym">Acutodesmus obliquus</name>
    <dbReference type="NCBI Taxonomy" id="3088"/>
    <lineage>
        <taxon>Eukaryota</taxon>
        <taxon>Viridiplantae</taxon>
        <taxon>Chlorophyta</taxon>
        <taxon>core chlorophytes</taxon>
        <taxon>Chlorophyceae</taxon>
        <taxon>CS clade</taxon>
        <taxon>Sphaeropleales</taxon>
        <taxon>Scenedesmaceae</taxon>
        <taxon>Tetradesmus</taxon>
    </lineage>
</organism>
<dbReference type="InterPro" id="IPR020843">
    <property type="entry name" value="ER"/>
</dbReference>
<evidence type="ECO:0000256" key="1">
    <source>
        <dbReference type="ARBA" id="ARBA00023002"/>
    </source>
</evidence>
<dbReference type="Gene3D" id="3.90.180.10">
    <property type="entry name" value="Medium-chain alcohol dehydrogenases, catalytic domain"/>
    <property type="match status" value="1"/>
</dbReference>
<dbReference type="InterPro" id="IPR036291">
    <property type="entry name" value="NAD(P)-bd_dom_sf"/>
</dbReference>
<evidence type="ECO:0000259" key="2">
    <source>
        <dbReference type="SMART" id="SM00829"/>
    </source>
</evidence>
<dbReference type="PANTHER" id="PTHR43205:SF7">
    <property type="entry name" value="PROSTAGLANDIN REDUCTASE 1"/>
    <property type="match status" value="1"/>
</dbReference>